<dbReference type="FunFam" id="3.40.50.980:FF:000001">
    <property type="entry name" value="Non-ribosomal peptide synthetase"/>
    <property type="match status" value="1"/>
</dbReference>
<dbReference type="CDD" id="cd19531">
    <property type="entry name" value="LCL_NRPS-like"/>
    <property type="match status" value="1"/>
</dbReference>
<dbReference type="InterPro" id="IPR025110">
    <property type="entry name" value="AMP-bd_C"/>
</dbReference>
<dbReference type="GO" id="GO:0044550">
    <property type="term" value="P:secondary metabolite biosynthetic process"/>
    <property type="evidence" value="ECO:0007669"/>
    <property type="project" value="TreeGrafter"/>
</dbReference>
<dbReference type="SMART" id="SM00823">
    <property type="entry name" value="PKS_PP"/>
    <property type="match status" value="1"/>
</dbReference>
<dbReference type="CDD" id="cd05930">
    <property type="entry name" value="A_NRPS"/>
    <property type="match status" value="1"/>
</dbReference>
<dbReference type="InterPro" id="IPR009081">
    <property type="entry name" value="PP-bd_ACP"/>
</dbReference>
<feature type="region of interest" description="Disordered" evidence="4">
    <location>
        <begin position="223"/>
        <end position="249"/>
    </location>
</feature>
<dbReference type="Gene3D" id="3.30.559.10">
    <property type="entry name" value="Chloramphenicol acetyltransferase-like domain"/>
    <property type="match status" value="1"/>
</dbReference>
<dbReference type="PROSITE" id="PS50075">
    <property type="entry name" value="CARRIER"/>
    <property type="match status" value="1"/>
</dbReference>
<dbReference type="InterPro" id="IPR001242">
    <property type="entry name" value="Condensation_dom"/>
</dbReference>
<dbReference type="InterPro" id="IPR020845">
    <property type="entry name" value="AMP-binding_CS"/>
</dbReference>
<accession>B1VRI6</accession>
<evidence type="ECO:0000259" key="5">
    <source>
        <dbReference type="PROSITE" id="PS50075"/>
    </source>
</evidence>
<proteinExistence type="predicted"/>
<keyword evidence="3" id="KW-0597">Phosphoprotein</keyword>
<dbReference type="InterPro" id="IPR036736">
    <property type="entry name" value="ACP-like_sf"/>
</dbReference>
<dbReference type="PANTHER" id="PTHR45527:SF1">
    <property type="entry name" value="FATTY ACID SYNTHASE"/>
    <property type="match status" value="1"/>
</dbReference>
<sequence>MNPGAPGSRTPAPPAWHGTSPLSPAQKRFWFLDRAHPGTALYNSCSAIRLSGPLDVAATVGAVTEIVRRHDVLRSAFPVESGAPRVRIAPARPVPTAFLDLTRLPPPLRAAEVRRIAEEHARRPFDLERGPLLRTVLLREADDDHTLLLNWHHIVCDGWSRHIFVDELLELADARAEGRAPRLDPLPAQYAELVAREGRRRGSDTEHEAHLAYWRERLSGLTDATRLPPDRTSPDRPTPPSASVRHTLDAGLPDRVAELARAERVTPFMVLLTAFVVALSRHLDRDDVVVGTPSALRDDPEADVLIGPFLNILALRTDLSGDPTVRQALARVRKTCLGAYEHHAAPFEDVVSAIGAARTGSRTPFFGITFQYIATPPVHVGPGGLTAHTTEVEPGLAKFDLTVDVLAEDGHTDVLAQYDSDLYRAESVNGLLLLWQSVLDDMTRDPEQPVGRTGEIGAARRTPLLEAAVGAPVRAPAEASVLDVFEQWAERTPDAPALVSGATRLTYGELDRAANRLAHRLRAEGLTAEARVGIYMERSAESVVAVLAVWKAGAAHVPLDLDSPGPRRAMIIADAGVNVIVTQQGLVPDLTGDPARIVVAHPAGADPGTFPDGRPERHTGPDDLCYVMYTSGSTGRPKGVMATHGSLLRIQLAWEHAFALRGRIRAHLQMANFSFDGYLGELVRCLGAGATLVVCPRETLLLPARLLRLMRDEGVDVADFVPTVLRVLAGHVADTGGDLSFLKLLIVGSDTFPADELERIRRLGGPGTDVVNCYGLTEGTIDSTYFTVTARDRGTRSVLIGTPLPGTEAYLLDDRMRLVPPGVPGTLHIAGPTIARGYLGAPGRTADAFVPHPFADRPGARMYRTGDRGRYRYGPEGLRIEFLGRRDQQLKVRGYRVELGEIEAAFRRSPQVRDAVVVTGDTGDARRVHAYLVPGAGQENADWYAVLREHLPLYMLPDRLVLLPALPLTPNGKLDRAALAHADGREVTAPGAGRPARTPVEHTLLELWRTALRRPDIGVHDDFFSHGGDSLLVMRVIAAAHDTWGLDITVRAFFRAPTVATLAPLVERLLGEAAARGGSPDGPAAPDRMVPVAREHIAYEEGK</sequence>
<gene>
    <name evidence="6" type="ordered locus">SGR_575</name>
</gene>
<evidence type="ECO:0000256" key="3">
    <source>
        <dbReference type="ARBA" id="ARBA00022553"/>
    </source>
</evidence>
<dbReference type="Pfam" id="PF00501">
    <property type="entry name" value="AMP-binding"/>
    <property type="match status" value="1"/>
</dbReference>
<dbReference type="GO" id="GO:0031177">
    <property type="term" value="F:phosphopantetheine binding"/>
    <property type="evidence" value="ECO:0007669"/>
    <property type="project" value="InterPro"/>
</dbReference>
<dbReference type="KEGG" id="sgr:SGR_575"/>
<dbReference type="SUPFAM" id="SSF47336">
    <property type="entry name" value="ACP-like"/>
    <property type="match status" value="1"/>
</dbReference>
<dbReference type="PANTHER" id="PTHR45527">
    <property type="entry name" value="NONRIBOSOMAL PEPTIDE SYNTHETASE"/>
    <property type="match status" value="1"/>
</dbReference>
<evidence type="ECO:0000313" key="6">
    <source>
        <dbReference type="EMBL" id="BAG17404.1"/>
    </source>
</evidence>
<dbReference type="InterPro" id="IPR010071">
    <property type="entry name" value="AA_adenyl_dom"/>
</dbReference>
<keyword evidence="2" id="KW-0596">Phosphopantetheine</keyword>
<dbReference type="Pfam" id="PF13193">
    <property type="entry name" value="AMP-binding_C"/>
    <property type="match status" value="1"/>
</dbReference>
<dbReference type="EMBL" id="AP009493">
    <property type="protein sequence ID" value="BAG17404.1"/>
    <property type="molecule type" value="Genomic_DNA"/>
</dbReference>
<dbReference type="GO" id="GO:0043041">
    <property type="term" value="P:amino acid activation for nonribosomal peptide biosynthetic process"/>
    <property type="evidence" value="ECO:0007669"/>
    <property type="project" value="TreeGrafter"/>
</dbReference>
<dbReference type="InterPro" id="IPR042099">
    <property type="entry name" value="ANL_N_sf"/>
</dbReference>
<dbReference type="Gene3D" id="3.40.50.12780">
    <property type="entry name" value="N-terminal domain of ligase-like"/>
    <property type="match status" value="1"/>
</dbReference>
<comment type="cofactor">
    <cofactor evidence="1">
        <name>pantetheine 4'-phosphate</name>
        <dbReference type="ChEBI" id="CHEBI:47942"/>
    </cofactor>
</comment>
<dbReference type="InterPro" id="IPR020806">
    <property type="entry name" value="PKS_PP-bd"/>
</dbReference>
<organism evidence="6 7">
    <name type="scientific">Streptomyces griseus subsp. griseus (strain JCM 4626 / CBS 651.72 / NBRC 13350 / KCC S-0626 / ISP 5235)</name>
    <dbReference type="NCBI Taxonomy" id="455632"/>
    <lineage>
        <taxon>Bacteria</taxon>
        <taxon>Bacillati</taxon>
        <taxon>Actinomycetota</taxon>
        <taxon>Actinomycetes</taxon>
        <taxon>Kitasatosporales</taxon>
        <taxon>Streptomycetaceae</taxon>
        <taxon>Streptomyces</taxon>
    </lineage>
</organism>
<evidence type="ECO:0000313" key="7">
    <source>
        <dbReference type="Proteomes" id="UP000001685"/>
    </source>
</evidence>
<dbReference type="Gene3D" id="3.30.300.30">
    <property type="match status" value="1"/>
</dbReference>
<evidence type="ECO:0000256" key="1">
    <source>
        <dbReference type="ARBA" id="ARBA00001957"/>
    </source>
</evidence>
<dbReference type="SUPFAM" id="SSF52777">
    <property type="entry name" value="CoA-dependent acyltransferases"/>
    <property type="match status" value="2"/>
</dbReference>
<dbReference type="GO" id="GO:0017000">
    <property type="term" value="P:antibiotic biosynthetic process"/>
    <property type="evidence" value="ECO:0007669"/>
    <property type="project" value="UniProtKB-ARBA"/>
</dbReference>
<reference evidence="7" key="1">
    <citation type="journal article" date="2008" name="J. Bacteriol.">
        <title>Genome sequence of the streptomycin-producing microorganism Streptomyces griseus IFO 13350.</title>
        <authorList>
            <person name="Ohnishi Y."/>
            <person name="Ishikawa J."/>
            <person name="Hara H."/>
            <person name="Suzuki H."/>
            <person name="Ikenoya M."/>
            <person name="Ikeda H."/>
            <person name="Yamashita A."/>
            <person name="Hattori M."/>
            <person name="Horinouchi S."/>
        </authorList>
    </citation>
    <scope>NUCLEOTIDE SEQUENCE [LARGE SCALE GENOMIC DNA]</scope>
    <source>
        <strain evidence="7">JCM 4626 / NBRC 13350</strain>
    </source>
</reference>
<dbReference type="SUPFAM" id="SSF56801">
    <property type="entry name" value="Acetyl-CoA synthetase-like"/>
    <property type="match status" value="1"/>
</dbReference>
<dbReference type="PATRIC" id="fig|455632.4.peg.557"/>
<evidence type="ECO:0000256" key="2">
    <source>
        <dbReference type="ARBA" id="ARBA00022450"/>
    </source>
</evidence>
<dbReference type="NCBIfam" id="TIGR01733">
    <property type="entry name" value="AA-adenyl-dom"/>
    <property type="match status" value="1"/>
</dbReference>
<dbReference type="AlphaFoldDB" id="B1VRI6"/>
<dbReference type="FunFam" id="1.10.1200.10:FF:000005">
    <property type="entry name" value="Nonribosomal peptide synthetase 1"/>
    <property type="match status" value="1"/>
</dbReference>
<dbReference type="Proteomes" id="UP000001685">
    <property type="component" value="Chromosome"/>
</dbReference>
<dbReference type="PROSITE" id="PS00455">
    <property type="entry name" value="AMP_BINDING"/>
    <property type="match status" value="1"/>
</dbReference>
<feature type="domain" description="Carrier" evidence="5">
    <location>
        <begin position="995"/>
        <end position="1070"/>
    </location>
</feature>
<dbReference type="InterPro" id="IPR000873">
    <property type="entry name" value="AMP-dep_synth/lig_dom"/>
</dbReference>
<dbReference type="InterPro" id="IPR045851">
    <property type="entry name" value="AMP-bd_C_sf"/>
</dbReference>
<protein>
    <submittedName>
        <fullName evidence="6">NRPS</fullName>
    </submittedName>
</protein>
<dbReference type="InterPro" id="IPR023213">
    <property type="entry name" value="CAT-like_dom_sf"/>
</dbReference>
<dbReference type="GO" id="GO:0008610">
    <property type="term" value="P:lipid biosynthetic process"/>
    <property type="evidence" value="ECO:0007669"/>
    <property type="project" value="UniProtKB-ARBA"/>
</dbReference>
<dbReference type="Gene3D" id="3.30.559.30">
    <property type="entry name" value="Nonribosomal peptide synthetase, condensation domain"/>
    <property type="match status" value="1"/>
</dbReference>
<dbReference type="eggNOG" id="COG1020">
    <property type="taxonomic scope" value="Bacteria"/>
</dbReference>
<dbReference type="Pfam" id="PF00550">
    <property type="entry name" value="PP-binding"/>
    <property type="match status" value="1"/>
</dbReference>
<evidence type="ECO:0000256" key="4">
    <source>
        <dbReference type="SAM" id="MobiDB-lite"/>
    </source>
</evidence>
<dbReference type="GO" id="GO:0003824">
    <property type="term" value="F:catalytic activity"/>
    <property type="evidence" value="ECO:0007669"/>
    <property type="project" value="InterPro"/>
</dbReference>
<name>B1VRI6_STRGG</name>
<dbReference type="GO" id="GO:0005737">
    <property type="term" value="C:cytoplasm"/>
    <property type="evidence" value="ECO:0007669"/>
    <property type="project" value="TreeGrafter"/>
</dbReference>
<dbReference type="Gene3D" id="1.10.1200.10">
    <property type="entry name" value="ACP-like"/>
    <property type="match status" value="1"/>
</dbReference>
<feature type="region of interest" description="Disordered" evidence="4">
    <location>
        <begin position="1"/>
        <end position="20"/>
    </location>
</feature>
<dbReference type="Pfam" id="PF00668">
    <property type="entry name" value="Condensation"/>
    <property type="match status" value="1"/>
</dbReference>
<dbReference type="HOGENOM" id="CLU_000022_2_4_11"/>
<dbReference type="RefSeq" id="WP_012377897.1">
    <property type="nucleotide sequence ID" value="NC_010572.1"/>
</dbReference>